<protein>
    <submittedName>
        <fullName evidence="3">Uncharacterized protein</fullName>
    </submittedName>
</protein>
<keyword evidence="4" id="KW-1185">Reference proteome</keyword>
<keyword evidence="1" id="KW-0175">Coiled coil</keyword>
<comment type="caution">
    <text evidence="3">The sequence shown here is derived from an EMBL/GenBank/DDBJ whole genome shotgun (WGS) entry which is preliminary data.</text>
</comment>
<evidence type="ECO:0000256" key="1">
    <source>
        <dbReference type="SAM" id="Coils"/>
    </source>
</evidence>
<sequence>MRIIITDTRAKSMARIIERAVQSSGKDRFRYNQALDTVAELLGYADQNALAAQLKPAGPDPKTLDTQALERAAERLQQEIAPLGRDYRYARDHLALQDTAAELEARIERAVTQAAAIGREARKRLKRRHSDATARVLDRARRRAGSAIATAPAPWCQRAHEATGENGQAVALPLPSVLTPLFEEIASLIAPALPETLEASVWTEAGETHAPVRLQLFHDDGHEPRQLFITPVLDGTRVVYRAELDSLTSGMDGGINVEETLYEVIDTTDRLIDAIEACCTRYADGLFANAERQSEDRAQLTLQLEAISARLTAAAPTGGHIHMDAEPDDSADQSGSVADSGSGDQLWLVNVRRVLREDAQVMIRADSRGEAEREGLEYASALCETLTWECYDADYWLDGGCDSERLCTTCGEETGDPEATFCSGGCAGAHASLGRGNS</sequence>
<name>A0ABS1D900_9PROT</name>
<accession>A0ABS1D900</accession>
<reference evidence="3 4" key="1">
    <citation type="journal article" date="2020" name="Microorganisms">
        <title>Osmotic Adaptation and Compatible Solute Biosynthesis of Phototrophic Bacteria as Revealed from Genome Analyses.</title>
        <authorList>
            <person name="Imhoff J.F."/>
            <person name="Rahn T."/>
            <person name="Kunzel S."/>
            <person name="Keller A."/>
            <person name="Neulinger S.C."/>
        </authorList>
    </citation>
    <scope>NUCLEOTIDE SEQUENCE [LARGE SCALE GENOMIC DNA]</scope>
    <source>
        <strain evidence="3 4">DSM 9895</strain>
    </source>
</reference>
<evidence type="ECO:0000313" key="3">
    <source>
        <dbReference type="EMBL" id="MBK1666446.1"/>
    </source>
</evidence>
<feature type="compositionally biased region" description="Polar residues" evidence="2">
    <location>
        <begin position="332"/>
        <end position="341"/>
    </location>
</feature>
<evidence type="ECO:0000313" key="4">
    <source>
        <dbReference type="Proteomes" id="UP001296873"/>
    </source>
</evidence>
<dbReference type="RefSeq" id="WP_200338442.1">
    <property type="nucleotide sequence ID" value="NZ_NRRL01000001.1"/>
</dbReference>
<dbReference type="Proteomes" id="UP001296873">
    <property type="component" value="Unassembled WGS sequence"/>
</dbReference>
<proteinExistence type="predicted"/>
<feature type="coiled-coil region" evidence="1">
    <location>
        <begin position="93"/>
        <end position="120"/>
    </location>
</feature>
<evidence type="ECO:0000256" key="2">
    <source>
        <dbReference type="SAM" id="MobiDB-lite"/>
    </source>
</evidence>
<organism evidence="3 4">
    <name type="scientific">Rhodovibrio sodomensis</name>
    <dbReference type="NCBI Taxonomy" id="1088"/>
    <lineage>
        <taxon>Bacteria</taxon>
        <taxon>Pseudomonadati</taxon>
        <taxon>Pseudomonadota</taxon>
        <taxon>Alphaproteobacteria</taxon>
        <taxon>Rhodospirillales</taxon>
        <taxon>Rhodovibrionaceae</taxon>
        <taxon>Rhodovibrio</taxon>
    </lineage>
</organism>
<feature type="region of interest" description="Disordered" evidence="2">
    <location>
        <begin position="318"/>
        <end position="341"/>
    </location>
</feature>
<gene>
    <name evidence="3" type="ORF">CKO28_00130</name>
</gene>
<dbReference type="EMBL" id="NRRL01000001">
    <property type="protein sequence ID" value="MBK1666446.1"/>
    <property type="molecule type" value="Genomic_DNA"/>
</dbReference>